<evidence type="ECO:0000256" key="2">
    <source>
        <dbReference type="SAM" id="SignalP"/>
    </source>
</evidence>
<reference evidence="3 4" key="1">
    <citation type="journal article" date="2021" name="Microbiol. Resour. Announc.">
        <title>Complete Genome Sequences of Three Human Oral Treponema parvum Isolates.</title>
        <authorList>
            <person name="Zeng H."/>
            <person name="Watt R.M."/>
        </authorList>
    </citation>
    <scope>NUCLEOTIDE SEQUENCE [LARGE SCALE GENOMIC DNA]</scope>
    <source>
        <strain evidence="3 4">ATCC 700770</strain>
    </source>
</reference>
<accession>A0A975F2Z6</accession>
<dbReference type="PROSITE" id="PS51257">
    <property type="entry name" value="PROKAR_LIPOPROTEIN"/>
    <property type="match status" value="1"/>
</dbReference>
<sequence>MKKNIALVLALVMLFALTACGARAAKTKQPAPAKSAASVKTEMSFGNTQPNTDVESLQLYACEKAIEDATDGNFSVEVFTNSALGDTDDILEQAIQGAAVLTVTDPGRLADYIPEYGILQMPYIMEDHTKIDPITSTKIVSNWEKGFEEFGVKVLTSNWYGGARQFVCNKAINVPTDLNGLKIRTMGSDLCIKSITAMGAVGTAMPQSQIYSGIEQKALDGCENQSTSTYASRLYEICKYINKTGHFILLGCPATGTIYFNSLPEDYQQLLVDTFKANGTEYQSICAEMELKCEQDMAANYGVTIHEVDTAKFKKAVQPVYTKLGYDELRTTILEEAGLN</sequence>
<gene>
    <name evidence="3" type="primary">dctP</name>
    <name evidence="3" type="ORF">HRQ91_03990</name>
</gene>
<feature type="signal peptide" evidence="2">
    <location>
        <begin position="1"/>
        <end position="24"/>
    </location>
</feature>
<dbReference type="KEGG" id="tpav:HRQ91_03990"/>
<dbReference type="PANTHER" id="PTHR33376:SF3">
    <property type="entry name" value="C4-DICARBOXYLATE-BINDING PROTEIN"/>
    <property type="match status" value="1"/>
</dbReference>
<evidence type="ECO:0000313" key="3">
    <source>
        <dbReference type="EMBL" id="QTQ13685.1"/>
    </source>
</evidence>
<dbReference type="Proteomes" id="UP000671908">
    <property type="component" value="Chromosome"/>
</dbReference>
<dbReference type="PANTHER" id="PTHR33376">
    <property type="match status" value="1"/>
</dbReference>
<dbReference type="CDD" id="cd13669">
    <property type="entry name" value="PBP2_TRAP_TM0322_like"/>
    <property type="match status" value="1"/>
</dbReference>
<keyword evidence="1 2" id="KW-0732">Signal</keyword>
<feature type="chain" id="PRO_5037448111" evidence="2">
    <location>
        <begin position="25"/>
        <end position="340"/>
    </location>
</feature>
<dbReference type="NCBIfam" id="NF037995">
    <property type="entry name" value="TRAP_S1"/>
    <property type="match status" value="1"/>
</dbReference>
<name>A0A975F2Z6_9SPIR</name>
<organism evidence="3 4">
    <name type="scientific">Treponema parvum</name>
    <dbReference type="NCBI Taxonomy" id="138851"/>
    <lineage>
        <taxon>Bacteria</taxon>
        <taxon>Pseudomonadati</taxon>
        <taxon>Spirochaetota</taxon>
        <taxon>Spirochaetia</taxon>
        <taxon>Spirochaetales</taxon>
        <taxon>Treponemataceae</taxon>
        <taxon>Treponema</taxon>
    </lineage>
</organism>
<dbReference type="Gene3D" id="3.40.190.170">
    <property type="entry name" value="Bacterial extracellular solute-binding protein, family 7"/>
    <property type="match status" value="1"/>
</dbReference>
<protein>
    <submittedName>
        <fullName evidence="3">TRAP transporter substrate-binding protein DctP</fullName>
    </submittedName>
</protein>
<dbReference type="RefSeq" id="WP_210120371.1">
    <property type="nucleotide sequence ID" value="NZ_CP054142.1"/>
</dbReference>
<keyword evidence="4" id="KW-1185">Reference proteome</keyword>
<dbReference type="InterPro" id="IPR018389">
    <property type="entry name" value="DctP_fam"/>
</dbReference>
<dbReference type="GO" id="GO:0055085">
    <property type="term" value="P:transmembrane transport"/>
    <property type="evidence" value="ECO:0007669"/>
    <property type="project" value="InterPro"/>
</dbReference>
<dbReference type="EMBL" id="CP054142">
    <property type="protein sequence ID" value="QTQ13685.1"/>
    <property type="molecule type" value="Genomic_DNA"/>
</dbReference>
<evidence type="ECO:0000313" key="4">
    <source>
        <dbReference type="Proteomes" id="UP000671908"/>
    </source>
</evidence>
<dbReference type="Pfam" id="PF03480">
    <property type="entry name" value="DctP"/>
    <property type="match status" value="1"/>
</dbReference>
<evidence type="ECO:0000256" key="1">
    <source>
        <dbReference type="ARBA" id="ARBA00022729"/>
    </source>
</evidence>
<proteinExistence type="predicted"/>
<dbReference type="AlphaFoldDB" id="A0A975F2Z6"/>
<dbReference type="InterPro" id="IPR038404">
    <property type="entry name" value="TRAP_DctP_sf"/>
</dbReference>